<accession>A0A397YGG4</accession>
<reference evidence="1 2" key="1">
    <citation type="submission" date="2018-06" db="EMBL/GenBank/DDBJ databases">
        <title>WGS assembly of Brassica rapa FPsc.</title>
        <authorList>
            <person name="Bowman J."/>
            <person name="Kohchi T."/>
            <person name="Yamato K."/>
            <person name="Jenkins J."/>
            <person name="Shu S."/>
            <person name="Ishizaki K."/>
            <person name="Yamaoka S."/>
            <person name="Nishihama R."/>
            <person name="Nakamura Y."/>
            <person name="Berger F."/>
            <person name="Adam C."/>
            <person name="Aki S."/>
            <person name="Althoff F."/>
            <person name="Araki T."/>
            <person name="Arteaga-Vazquez M."/>
            <person name="Balasubrmanian S."/>
            <person name="Bauer D."/>
            <person name="Boehm C."/>
            <person name="Briginshaw L."/>
            <person name="Caballero-Perez J."/>
            <person name="Catarino B."/>
            <person name="Chen F."/>
            <person name="Chiyoda S."/>
            <person name="Chovatia M."/>
            <person name="Davies K."/>
            <person name="Delmans M."/>
            <person name="Demura T."/>
            <person name="Dierschke T."/>
            <person name="Dolan L."/>
            <person name="Dorantes-Acosta A."/>
            <person name="Eklund D."/>
            <person name="Florent S."/>
            <person name="Flores-Sandoval E."/>
            <person name="Fujiyama A."/>
            <person name="Fukuzawa H."/>
            <person name="Galik B."/>
            <person name="Grimanelli D."/>
            <person name="Grimwood J."/>
            <person name="Grossniklaus U."/>
            <person name="Hamada T."/>
            <person name="Haseloff J."/>
            <person name="Hetherington A."/>
            <person name="Higo A."/>
            <person name="Hirakawa Y."/>
            <person name="Hundley H."/>
            <person name="Ikeda Y."/>
            <person name="Inoue K."/>
            <person name="Inoue S."/>
            <person name="Ishida S."/>
            <person name="Jia Q."/>
            <person name="Kakita M."/>
            <person name="Kanazawa T."/>
            <person name="Kawai Y."/>
            <person name="Kawashima T."/>
            <person name="Kennedy M."/>
            <person name="Kinose K."/>
            <person name="Kinoshita T."/>
            <person name="Kohara Y."/>
            <person name="Koide E."/>
            <person name="Komatsu K."/>
            <person name="Kopischke S."/>
            <person name="Kubo M."/>
            <person name="Kyozuka J."/>
            <person name="Lagercrantz U."/>
            <person name="Lin S."/>
            <person name="Lindquist E."/>
            <person name="Lipzen A."/>
            <person name="Lu C."/>
            <person name="Luna E."/>
            <person name="Martienssen R."/>
            <person name="Minamino N."/>
            <person name="Mizutani M."/>
            <person name="Mizutani M."/>
            <person name="Mochizuki N."/>
            <person name="Monte I."/>
            <person name="Mosher R."/>
            <person name="Nagasaki H."/>
            <person name="Nakagami H."/>
            <person name="Naramoto S."/>
            <person name="Nishitani K."/>
            <person name="Ohtani M."/>
            <person name="Okamoto T."/>
            <person name="Okumura M."/>
            <person name="Phillips J."/>
            <person name="Pollak B."/>
            <person name="Reinders A."/>
            <person name="Roevekamp M."/>
            <person name="Sano R."/>
            <person name="Sawa S."/>
            <person name="Schmid M."/>
            <person name="Shirakawa M."/>
            <person name="Solano R."/>
            <person name="Spunde A."/>
            <person name="Suetsugu N."/>
            <person name="Sugano S."/>
            <person name="Sugiyama A."/>
            <person name="Sun R."/>
            <person name="Suzuki Y."/>
            <person name="Takenaka M."/>
            <person name="Takezawa D."/>
            <person name="Tomogane H."/>
            <person name="Tsuzuki M."/>
            <person name="Ueda T."/>
            <person name="Umeda M."/>
            <person name="Ward J."/>
            <person name="Watanabe Y."/>
            <person name="Yazaki K."/>
            <person name="Yokoyama R."/>
            <person name="Yoshitake Y."/>
            <person name="Yotsui I."/>
            <person name="Zachgo S."/>
            <person name="Schmutz J."/>
        </authorList>
    </citation>
    <scope>NUCLEOTIDE SEQUENCE [LARGE SCALE GENOMIC DNA]</scope>
    <source>
        <strain evidence="2">cv. B-3</strain>
    </source>
</reference>
<gene>
    <name evidence="1" type="ORF">BRARA_H01640</name>
</gene>
<feature type="non-terminal residue" evidence="1">
    <location>
        <position position="1"/>
    </location>
</feature>
<dbReference type="Proteomes" id="UP000264353">
    <property type="component" value="Chromosome A8"/>
</dbReference>
<evidence type="ECO:0000313" key="1">
    <source>
        <dbReference type="EMBL" id="RID50944.1"/>
    </source>
</evidence>
<name>A0A397YGG4_BRACM</name>
<dbReference type="AlphaFoldDB" id="A0A397YGG4"/>
<organism evidence="1 2">
    <name type="scientific">Brassica campestris</name>
    <name type="common">Field mustard</name>
    <dbReference type="NCBI Taxonomy" id="3711"/>
    <lineage>
        <taxon>Eukaryota</taxon>
        <taxon>Viridiplantae</taxon>
        <taxon>Streptophyta</taxon>
        <taxon>Embryophyta</taxon>
        <taxon>Tracheophyta</taxon>
        <taxon>Spermatophyta</taxon>
        <taxon>Magnoliopsida</taxon>
        <taxon>eudicotyledons</taxon>
        <taxon>Gunneridae</taxon>
        <taxon>Pentapetalae</taxon>
        <taxon>rosids</taxon>
        <taxon>malvids</taxon>
        <taxon>Brassicales</taxon>
        <taxon>Brassicaceae</taxon>
        <taxon>Brassiceae</taxon>
        <taxon>Brassica</taxon>
    </lineage>
</organism>
<evidence type="ECO:0000313" key="2">
    <source>
        <dbReference type="Proteomes" id="UP000264353"/>
    </source>
</evidence>
<dbReference type="EMBL" id="CM010635">
    <property type="protein sequence ID" value="RID50944.1"/>
    <property type="molecule type" value="Genomic_DNA"/>
</dbReference>
<sequence length="72" mass="8377">SKVGQFLFRYLFQASLYAIWTEWNGRKFGEAHTSAAGLIKTIDKQIGNRISSLKTRKDSIYQKAIVTWFSFR</sequence>
<protein>
    <submittedName>
        <fullName evidence="1">Uncharacterized protein</fullName>
    </submittedName>
</protein>
<proteinExistence type="predicted"/>